<dbReference type="Proteomes" id="UP000215301">
    <property type="component" value="Unassembled WGS sequence"/>
</dbReference>
<sequence length="85" mass="9930">MLCMRKPISEIKKINKITIPMDAVKLIIEKLSDDLIWDYDEINGELIILKRPESYVDALMGLGEEMWKKAGGTKYIDEIRKEWDS</sequence>
<comment type="caution">
    <text evidence="1">The sequence shown here is derived from an EMBL/GenBank/DDBJ whole genome shotgun (WGS) entry which is preliminary data.</text>
</comment>
<name>A0A231VNK8_THETR</name>
<evidence type="ECO:0000313" key="1">
    <source>
        <dbReference type="EMBL" id="OXT09551.1"/>
    </source>
</evidence>
<proteinExistence type="predicted"/>
<evidence type="ECO:0000313" key="2">
    <source>
        <dbReference type="Proteomes" id="UP000215301"/>
    </source>
</evidence>
<evidence type="ECO:0008006" key="3">
    <source>
        <dbReference type="Google" id="ProtNLM"/>
    </source>
</evidence>
<dbReference type="AlphaFoldDB" id="A0A231VNK8"/>
<gene>
    <name evidence="1" type="ORF">CE561_00600</name>
</gene>
<dbReference type="EMBL" id="NKHD01000002">
    <property type="protein sequence ID" value="OXT09551.1"/>
    <property type="molecule type" value="Genomic_DNA"/>
</dbReference>
<protein>
    <recommendedName>
        <fullName evidence="3">AbrB family transcriptional regulator</fullName>
    </recommendedName>
</protein>
<organism evidence="1 2">
    <name type="scientific">Thermoanaerobacterium thermosaccharolyticum</name>
    <name type="common">Clostridium thermosaccharolyticum</name>
    <dbReference type="NCBI Taxonomy" id="1517"/>
    <lineage>
        <taxon>Bacteria</taxon>
        <taxon>Bacillati</taxon>
        <taxon>Bacillota</taxon>
        <taxon>Clostridia</taxon>
        <taxon>Thermoanaerobacterales</taxon>
        <taxon>Thermoanaerobacteraceae</taxon>
        <taxon>Thermoanaerobacterium</taxon>
    </lineage>
</organism>
<accession>A0A231VNK8</accession>
<reference evidence="1 2" key="1">
    <citation type="submission" date="2017-06" db="EMBL/GenBank/DDBJ databases">
        <title>Isolation and characterization of a thermophilic and butanogenic Thermoanaerobacterium thermosaccharolyticum M5 capable of efficient degradation of hemicellulose.</title>
        <authorList>
            <person name="Xin F."/>
            <person name="Jiang Y."/>
        </authorList>
    </citation>
    <scope>NUCLEOTIDE SEQUENCE [LARGE SCALE GENOMIC DNA]</scope>
    <source>
        <strain evidence="1 2">M5</strain>
    </source>
</reference>